<evidence type="ECO:0000256" key="6">
    <source>
        <dbReference type="PIRSR" id="PIRSR604808-1"/>
    </source>
</evidence>
<dbReference type="InterPro" id="IPR036691">
    <property type="entry name" value="Endo/exonu/phosph_ase_sf"/>
</dbReference>
<feature type="active site" description="Proton acceptor" evidence="6">
    <location>
        <position position="262"/>
    </location>
</feature>
<feature type="binding site" evidence="7">
    <location>
        <position position="261"/>
    </location>
    <ligand>
        <name>Mg(2+)</name>
        <dbReference type="ChEBI" id="CHEBI:18420"/>
        <label>1</label>
    </ligand>
</feature>
<keyword evidence="4" id="KW-0378">Hydrolase</keyword>
<feature type="site" description="Important for catalytic activity" evidence="8">
    <location>
        <position position="236"/>
    </location>
</feature>
<dbReference type="GO" id="GO:0003906">
    <property type="term" value="F:DNA-(apurinic or apyrimidinic site) endonuclease activity"/>
    <property type="evidence" value="ECO:0007669"/>
    <property type="project" value="TreeGrafter"/>
</dbReference>
<feature type="domain" description="Endonuclease/exonuclease/phosphatase" evidence="9">
    <location>
        <begin position="9"/>
        <end position="262"/>
    </location>
</feature>
<comment type="caution">
    <text evidence="10">The sequence shown here is derived from an EMBL/GenBank/DDBJ whole genome shotgun (WGS) entry which is preliminary data.</text>
</comment>
<evidence type="ECO:0000259" key="9">
    <source>
        <dbReference type="Pfam" id="PF03372"/>
    </source>
</evidence>
<feature type="active site" evidence="6">
    <location>
        <position position="124"/>
    </location>
</feature>
<dbReference type="PANTHER" id="PTHR22748">
    <property type="entry name" value="AP ENDONUCLEASE"/>
    <property type="match status" value="1"/>
</dbReference>
<accession>A0A2H0N614</accession>
<dbReference type="GO" id="GO:0008311">
    <property type="term" value="F:double-stranded DNA 3'-5' DNA exonuclease activity"/>
    <property type="evidence" value="ECO:0007669"/>
    <property type="project" value="TreeGrafter"/>
</dbReference>
<dbReference type="GO" id="GO:0003677">
    <property type="term" value="F:DNA binding"/>
    <property type="evidence" value="ECO:0007669"/>
    <property type="project" value="InterPro"/>
</dbReference>
<evidence type="ECO:0000256" key="8">
    <source>
        <dbReference type="PIRSR" id="PIRSR604808-3"/>
    </source>
</evidence>
<organism evidence="10 11">
    <name type="scientific">Candidatus Magasanikbacteria bacterium CG11_big_fil_rev_8_21_14_0_20_39_34</name>
    <dbReference type="NCBI Taxonomy" id="1974653"/>
    <lineage>
        <taxon>Bacteria</taxon>
        <taxon>Candidatus Magasanikiibacteriota</taxon>
    </lineage>
</organism>
<evidence type="ECO:0000256" key="5">
    <source>
        <dbReference type="ARBA" id="ARBA00022842"/>
    </source>
</evidence>
<feature type="site" description="Interaction with DNA substrate" evidence="8">
    <location>
        <position position="262"/>
    </location>
</feature>
<evidence type="ECO:0000313" key="11">
    <source>
        <dbReference type="Proteomes" id="UP000229600"/>
    </source>
</evidence>
<proteinExistence type="inferred from homology"/>
<dbReference type="EMBL" id="PCWN01000005">
    <property type="protein sequence ID" value="PIR04333.1"/>
    <property type="molecule type" value="Genomic_DNA"/>
</dbReference>
<dbReference type="InterPro" id="IPR020848">
    <property type="entry name" value="AP_endonuclease_F1_CS"/>
</dbReference>
<evidence type="ECO:0000313" key="10">
    <source>
        <dbReference type="EMBL" id="PIR04333.1"/>
    </source>
</evidence>
<feature type="binding site" evidence="7">
    <location>
        <position position="166"/>
    </location>
    <ligand>
        <name>Mg(2+)</name>
        <dbReference type="ChEBI" id="CHEBI:18420"/>
        <label>1</label>
    </ligand>
</feature>
<keyword evidence="5 7" id="KW-0460">Magnesium</keyword>
<dbReference type="GO" id="GO:0046872">
    <property type="term" value="F:metal ion binding"/>
    <property type="evidence" value="ECO:0007669"/>
    <property type="project" value="UniProtKB-KW"/>
</dbReference>
<dbReference type="InterPro" id="IPR004808">
    <property type="entry name" value="AP_endonuc_1"/>
</dbReference>
<evidence type="ECO:0000256" key="1">
    <source>
        <dbReference type="ARBA" id="ARBA00001936"/>
    </source>
</evidence>
<comment type="cofactor">
    <cofactor evidence="7">
        <name>Mg(2+)</name>
        <dbReference type="ChEBI" id="CHEBI:18420"/>
    </cofactor>
    <cofactor evidence="7">
        <name>Mn(2+)</name>
        <dbReference type="ChEBI" id="CHEBI:29035"/>
    </cofactor>
    <text evidence="7">Probably binds two magnesium or manganese ions per subunit.</text>
</comment>
<dbReference type="PROSITE" id="PS00726">
    <property type="entry name" value="AP_NUCLEASE_F1_1"/>
    <property type="match status" value="1"/>
</dbReference>
<name>A0A2H0N614_9BACT</name>
<dbReference type="PANTHER" id="PTHR22748:SF6">
    <property type="entry name" value="DNA-(APURINIC OR APYRIMIDINIC SITE) ENDONUCLEASE"/>
    <property type="match status" value="1"/>
</dbReference>
<protein>
    <submittedName>
        <fullName evidence="10">Exodeoxyribonuclease III</fullName>
    </submittedName>
</protein>
<keyword evidence="7" id="KW-0464">Manganese</keyword>
<evidence type="ECO:0000256" key="2">
    <source>
        <dbReference type="ARBA" id="ARBA00007092"/>
    </source>
</evidence>
<evidence type="ECO:0000256" key="7">
    <source>
        <dbReference type="PIRSR" id="PIRSR604808-2"/>
    </source>
</evidence>
<dbReference type="InterPro" id="IPR005135">
    <property type="entry name" value="Endo/exonuclease/phosphatase"/>
</dbReference>
<dbReference type="CDD" id="cd09087">
    <property type="entry name" value="Ape1-like_AP-endo"/>
    <property type="match status" value="1"/>
</dbReference>
<feature type="binding site" evidence="7">
    <location>
        <position position="164"/>
    </location>
    <ligand>
        <name>Mg(2+)</name>
        <dbReference type="ChEBI" id="CHEBI:18420"/>
        <label>1</label>
    </ligand>
</feature>
<dbReference type="AlphaFoldDB" id="A0A2H0N614"/>
<dbReference type="GO" id="GO:0006284">
    <property type="term" value="P:base-excision repair"/>
    <property type="evidence" value="ECO:0007669"/>
    <property type="project" value="TreeGrafter"/>
</dbReference>
<evidence type="ECO:0000256" key="3">
    <source>
        <dbReference type="ARBA" id="ARBA00022723"/>
    </source>
</evidence>
<comment type="cofactor">
    <cofactor evidence="1">
        <name>Mn(2+)</name>
        <dbReference type="ChEBI" id="CHEBI:29035"/>
    </cofactor>
</comment>
<gene>
    <name evidence="10" type="primary">xth</name>
    <name evidence="10" type="ORF">COV59_01715</name>
</gene>
<reference evidence="10 11" key="1">
    <citation type="submission" date="2017-09" db="EMBL/GenBank/DDBJ databases">
        <title>Depth-based differentiation of microbial function through sediment-hosted aquifers and enrichment of novel symbionts in the deep terrestrial subsurface.</title>
        <authorList>
            <person name="Probst A.J."/>
            <person name="Ladd B."/>
            <person name="Jarett J.K."/>
            <person name="Geller-Mcgrath D.E."/>
            <person name="Sieber C.M."/>
            <person name="Emerson J.B."/>
            <person name="Anantharaman K."/>
            <person name="Thomas B.C."/>
            <person name="Malmstrom R."/>
            <person name="Stieglmeier M."/>
            <person name="Klingl A."/>
            <person name="Woyke T."/>
            <person name="Ryan C.M."/>
            <person name="Banfield J.F."/>
        </authorList>
    </citation>
    <scope>NUCLEOTIDE SEQUENCE [LARGE SCALE GENOMIC DNA]</scope>
    <source>
        <strain evidence="10">CG11_big_fil_rev_8_21_14_0_20_39_34</strain>
    </source>
</reference>
<feature type="binding site" evidence="7">
    <location>
        <position position="262"/>
    </location>
    <ligand>
        <name>Mg(2+)</name>
        <dbReference type="ChEBI" id="CHEBI:18420"/>
        <label>1</label>
    </ligand>
</feature>
<feature type="binding site" evidence="7">
    <location>
        <position position="12"/>
    </location>
    <ligand>
        <name>Mg(2+)</name>
        <dbReference type="ChEBI" id="CHEBI:18420"/>
        <label>1</label>
    </ligand>
</feature>
<dbReference type="SUPFAM" id="SSF56219">
    <property type="entry name" value="DNase I-like"/>
    <property type="match status" value="1"/>
</dbReference>
<dbReference type="GO" id="GO:0008081">
    <property type="term" value="F:phosphoric diester hydrolase activity"/>
    <property type="evidence" value="ECO:0007669"/>
    <property type="project" value="TreeGrafter"/>
</dbReference>
<dbReference type="NCBIfam" id="TIGR00633">
    <property type="entry name" value="xth"/>
    <property type="match status" value="1"/>
</dbReference>
<feature type="binding site" evidence="7">
    <location>
        <position position="41"/>
    </location>
    <ligand>
        <name>Mg(2+)</name>
        <dbReference type="ChEBI" id="CHEBI:18420"/>
        <label>1</label>
    </ligand>
</feature>
<dbReference type="InterPro" id="IPR020847">
    <property type="entry name" value="AP_endonuclease_F1_BS"/>
</dbReference>
<dbReference type="Pfam" id="PF03372">
    <property type="entry name" value="Exo_endo_phos"/>
    <property type="match status" value="1"/>
</dbReference>
<dbReference type="Gene3D" id="3.60.10.10">
    <property type="entry name" value="Endonuclease/exonuclease/phosphatase"/>
    <property type="match status" value="1"/>
</dbReference>
<comment type="similarity">
    <text evidence="2">Belongs to the DNA repair enzymes AP/ExoA family.</text>
</comment>
<dbReference type="NCBIfam" id="TIGR00195">
    <property type="entry name" value="exoDNase_III"/>
    <property type="match status" value="1"/>
</dbReference>
<feature type="site" description="Transition state stabilizer" evidence="8">
    <location>
        <position position="166"/>
    </location>
</feature>
<evidence type="ECO:0000256" key="4">
    <source>
        <dbReference type="ARBA" id="ARBA00022801"/>
    </source>
</evidence>
<keyword evidence="3 7" id="KW-0479">Metal-binding</keyword>
<dbReference type="PROSITE" id="PS00728">
    <property type="entry name" value="AP_NUCLEASE_F1_3"/>
    <property type="match status" value="1"/>
</dbReference>
<dbReference type="PROSITE" id="PS51435">
    <property type="entry name" value="AP_NUCLEASE_F1_4"/>
    <property type="match status" value="1"/>
</dbReference>
<sequence>MKKQTLTIISWNVNGLRAVIRKKLFLPFIQKYHPDILCLQETKAQQDQVEIDLPDYTEYWHSAEKKGYSGTAIFSQKDALNVIYGIPSHIYKKSSLLDDQNRDANLEGRVIVAEYEKFFLANVYTPNAKDDLSRLELRYKQWDPIFLRYMKFLEEKKPVIFCGDLNVAHQEIDLARPKQNVGVHGFTNEERERFQDFLDAGFIDTYRDKHADTLDAYTWWSHWGTARARNVGWRIDYVLTSQSMKKNIKEAFILPEVMGSDHCPVGIVLKL</sequence>
<dbReference type="Proteomes" id="UP000229600">
    <property type="component" value="Unassembled WGS sequence"/>
</dbReference>
<feature type="active site" description="Proton donor/acceptor" evidence="6">
    <location>
        <position position="164"/>
    </location>
</feature>